<comment type="caution">
    <text evidence="2">The sequence shown here is derived from an EMBL/GenBank/DDBJ whole genome shotgun (WGS) entry which is preliminary data.</text>
</comment>
<sequence>MDDEKQEWPAVQIATLTQQMRSAASSVEDIKRSVQPFAHLARGFAEMCVRAESVRDDVELQWT</sequence>
<evidence type="ECO:0000313" key="1">
    <source>
        <dbReference type="EMBL" id="KGC11385.1"/>
    </source>
</evidence>
<dbReference type="EMBL" id="PDDY01000004">
    <property type="protein sequence ID" value="PEH37642.1"/>
    <property type="molecule type" value="Genomic_DNA"/>
</dbReference>
<reference evidence="4" key="3">
    <citation type="submission" date="2017-09" db="EMBL/GenBank/DDBJ databases">
        <title>FDA dAtabase for Regulatory Grade micrObial Sequences (FDA-ARGOS): Supporting development and validation of Infectious Disease Dx tests.</title>
        <authorList>
            <person name="Minogue T."/>
            <person name="Wolcott M."/>
            <person name="Wasieloski L."/>
            <person name="Aguilar W."/>
            <person name="Moore D."/>
            <person name="Tallon L."/>
            <person name="Sadzewicz L."/>
            <person name="Ott S."/>
            <person name="Zhao X."/>
            <person name="Nagaraj S."/>
            <person name="Vavikolanu K."/>
            <person name="Aluvathingal J."/>
            <person name="Nadendla S."/>
            <person name="Sichtig H."/>
        </authorList>
    </citation>
    <scope>NUCLEOTIDE SEQUENCE [LARGE SCALE GENOMIC DNA]</scope>
    <source>
        <strain evidence="4">FDAARGOS_390</strain>
    </source>
</reference>
<gene>
    <name evidence="2" type="ORF">CRM94_24340</name>
    <name evidence="1" type="ORF">DM48_7165</name>
</gene>
<evidence type="ECO:0000313" key="2">
    <source>
        <dbReference type="EMBL" id="PEH37642.1"/>
    </source>
</evidence>
<reference evidence="1 3" key="1">
    <citation type="submission" date="2014-04" db="EMBL/GenBank/DDBJ databases">
        <authorList>
            <person name="Bishop-Lilly K.A."/>
            <person name="Broomall S.M."/>
            <person name="Chain P.S."/>
            <person name="Chertkov O."/>
            <person name="Coyne S.R."/>
            <person name="Daligault H.E."/>
            <person name="Davenport K.W."/>
            <person name="Erkkila T."/>
            <person name="Frey K.G."/>
            <person name="Gibbons H.S."/>
            <person name="Gu W."/>
            <person name="Jaissle J."/>
            <person name="Johnson S.L."/>
            <person name="Koroleva G.I."/>
            <person name="Ladner J.T."/>
            <person name="Lo C.-C."/>
            <person name="Minogue T.D."/>
            <person name="Munk C."/>
            <person name="Palacios G.F."/>
            <person name="Redden C.L."/>
            <person name="Rosenzweig C.N."/>
            <person name="Scholz M.B."/>
            <person name="Teshima H."/>
            <person name="Xu Y."/>
        </authorList>
    </citation>
    <scope>NUCLEOTIDE SEQUENCE [LARGE SCALE GENOMIC DNA]</scope>
    <source>
        <strain evidence="3">gladioli</strain>
        <strain evidence="1">Gladioli</strain>
    </source>
</reference>
<proteinExistence type="predicted"/>
<accession>A0A095F323</accession>
<reference evidence="2" key="2">
    <citation type="submission" date="2017-09" db="EMBL/GenBank/DDBJ databases">
        <title>FDA dAtabase for Regulatory Grade micrObial Sequences (FDA-ARGOS): Supporting development and validation of Infectious Disease Dx tests.</title>
        <authorList>
            <person name="Minogue T."/>
            <person name="Wolcott M."/>
            <person name="Wasieloski L."/>
            <person name="Aguilar W."/>
            <person name="Moore D."/>
            <person name="Tallon L.J."/>
            <person name="Sadzewicz L."/>
            <person name="Ott S."/>
            <person name="Zhao X."/>
            <person name="Nagaraj S."/>
            <person name="Vavikolanu K."/>
            <person name="Aluvathingal J."/>
            <person name="Nadendla S."/>
            <person name="Sichtig H."/>
        </authorList>
    </citation>
    <scope>NUCLEOTIDE SEQUENCE</scope>
    <source>
        <strain evidence="2">FDAARGOS_390</strain>
    </source>
</reference>
<dbReference type="Proteomes" id="UP000220629">
    <property type="component" value="Unassembled WGS sequence"/>
</dbReference>
<dbReference type="RefSeq" id="WP_036050148.1">
    <property type="nucleotide sequence ID" value="NZ_CADEPT010000005.1"/>
</dbReference>
<organism evidence="2 4">
    <name type="scientific">Burkholderia gladioli</name>
    <name type="common">Pseudomonas marginata</name>
    <name type="synonym">Phytomonas marginata</name>
    <dbReference type="NCBI Taxonomy" id="28095"/>
    <lineage>
        <taxon>Bacteria</taxon>
        <taxon>Pseudomonadati</taxon>
        <taxon>Pseudomonadota</taxon>
        <taxon>Betaproteobacteria</taxon>
        <taxon>Burkholderiales</taxon>
        <taxon>Burkholderiaceae</taxon>
        <taxon>Burkholderia</taxon>
    </lineage>
</organism>
<accession>A0A0D5DS43</accession>
<dbReference type="KEGG" id="bgo:BM43_163"/>
<protein>
    <submittedName>
        <fullName evidence="2">Uncharacterized protein</fullName>
    </submittedName>
</protein>
<evidence type="ECO:0000313" key="3">
    <source>
        <dbReference type="Proteomes" id="UP000029590"/>
    </source>
</evidence>
<dbReference type="Proteomes" id="UP000029590">
    <property type="component" value="Unassembled WGS sequence"/>
</dbReference>
<dbReference type="EMBL" id="JPGG01000017">
    <property type="protein sequence ID" value="KGC11385.1"/>
    <property type="molecule type" value="Genomic_DNA"/>
</dbReference>
<name>A0A095F323_BURGA</name>
<evidence type="ECO:0000313" key="4">
    <source>
        <dbReference type="Proteomes" id="UP000220629"/>
    </source>
</evidence>
<dbReference type="AlphaFoldDB" id="A0A095F323"/>